<evidence type="ECO:0000313" key="2">
    <source>
        <dbReference type="Proteomes" id="UP000177932"/>
    </source>
</evidence>
<dbReference type="EMBL" id="MHOD01000002">
    <property type="protein sequence ID" value="OGZ58638.1"/>
    <property type="molecule type" value="Genomic_DNA"/>
</dbReference>
<dbReference type="AlphaFoldDB" id="A0A1G2H9M1"/>
<evidence type="ECO:0000313" key="1">
    <source>
        <dbReference type="EMBL" id="OGZ58638.1"/>
    </source>
</evidence>
<accession>A0A1G2H9M1</accession>
<dbReference type="Proteomes" id="UP000177932">
    <property type="component" value="Unassembled WGS sequence"/>
</dbReference>
<proteinExistence type="predicted"/>
<reference evidence="1 2" key="1">
    <citation type="journal article" date="2016" name="Nat. Commun.">
        <title>Thousands of microbial genomes shed light on interconnected biogeochemical processes in an aquifer system.</title>
        <authorList>
            <person name="Anantharaman K."/>
            <person name="Brown C.T."/>
            <person name="Hug L.A."/>
            <person name="Sharon I."/>
            <person name="Castelle C.J."/>
            <person name="Probst A.J."/>
            <person name="Thomas B.C."/>
            <person name="Singh A."/>
            <person name="Wilkins M.J."/>
            <person name="Karaoz U."/>
            <person name="Brodie E.L."/>
            <person name="Williams K.H."/>
            <person name="Hubbard S.S."/>
            <person name="Banfield J.F."/>
        </authorList>
    </citation>
    <scope>NUCLEOTIDE SEQUENCE [LARGE SCALE GENOMIC DNA]</scope>
</reference>
<name>A0A1G2H9M1_9BACT</name>
<protein>
    <submittedName>
        <fullName evidence="1">Uncharacterized protein</fullName>
    </submittedName>
</protein>
<gene>
    <name evidence="1" type="ORF">A2827_03215</name>
</gene>
<sequence>MSQDLNQTTALTEEAQKIVGSVEGVRSALYLYRSTEELGQASIRGARKRINEASSDIHRKREEEILGNLEGFAKVQLEEARLKLQIALTEYKLRLQG</sequence>
<organism evidence="1 2">
    <name type="scientific">Candidatus Spechtbacteria bacterium RIFCSPHIGHO2_01_FULL_43_30</name>
    <dbReference type="NCBI Taxonomy" id="1802158"/>
    <lineage>
        <taxon>Bacteria</taxon>
        <taxon>Candidatus Spechtiibacteriota</taxon>
    </lineage>
</organism>
<comment type="caution">
    <text evidence="1">The sequence shown here is derived from an EMBL/GenBank/DDBJ whole genome shotgun (WGS) entry which is preliminary data.</text>
</comment>